<dbReference type="AlphaFoldDB" id="J3L244"/>
<name>J3L244_ORYBR</name>
<dbReference type="Proteomes" id="UP000006038">
    <property type="component" value="Chromosome 1"/>
</dbReference>
<reference evidence="1" key="2">
    <citation type="submission" date="2013-04" db="UniProtKB">
        <authorList>
            <consortium name="EnsemblPlants"/>
        </authorList>
    </citation>
    <scope>IDENTIFICATION</scope>
</reference>
<protein>
    <submittedName>
        <fullName evidence="1">Uncharacterized protein</fullName>
    </submittedName>
</protein>
<reference evidence="1" key="1">
    <citation type="journal article" date="2013" name="Nat. Commun.">
        <title>Whole-genome sequencing of Oryza brachyantha reveals mechanisms underlying Oryza genome evolution.</title>
        <authorList>
            <person name="Chen J."/>
            <person name="Huang Q."/>
            <person name="Gao D."/>
            <person name="Wang J."/>
            <person name="Lang Y."/>
            <person name="Liu T."/>
            <person name="Li B."/>
            <person name="Bai Z."/>
            <person name="Luis Goicoechea J."/>
            <person name="Liang C."/>
            <person name="Chen C."/>
            <person name="Zhang W."/>
            <person name="Sun S."/>
            <person name="Liao Y."/>
            <person name="Zhang X."/>
            <person name="Yang L."/>
            <person name="Song C."/>
            <person name="Wang M."/>
            <person name="Shi J."/>
            <person name="Liu G."/>
            <person name="Liu J."/>
            <person name="Zhou H."/>
            <person name="Zhou W."/>
            <person name="Yu Q."/>
            <person name="An N."/>
            <person name="Chen Y."/>
            <person name="Cai Q."/>
            <person name="Wang B."/>
            <person name="Liu B."/>
            <person name="Min J."/>
            <person name="Huang Y."/>
            <person name="Wu H."/>
            <person name="Li Z."/>
            <person name="Zhang Y."/>
            <person name="Yin Y."/>
            <person name="Song W."/>
            <person name="Jiang J."/>
            <person name="Jackson S.A."/>
            <person name="Wing R.A."/>
            <person name="Wang J."/>
            <person name="Chen M."/>
        </authorList>
    </citation>
    <scope>NUCLEOTIDE SEQUENCE [LARGE SCALE GENOMIC DNA]</scope>
    <source>
        <strain evidence="1">cv. IRGC 101232</strain>
    </source>
</reference>
<evidence type="ECO:0000313" key="1">
    <source>
        <dbReference type="EnsemblPlants" id="OB01G33000.1"/>
    </source>
</evidence>
<organism evidence="1">
    <name type="scientific">Oryza brachyantha</name>
    <name type="common">malo sina</name>
    <dbReference type="NCBI Taxonomy" id="4533"/>
    <lineage>
        <taxon>Eukaryota</taxon>
        <taxon>Viridiplantae</taxon>
        <taxon>Streptophyta</taxon>
        <taxon>Embryophyta</taxon>
        <taxon>Tracheophyta</taxon>
        <taxon>Spermatophyta</taxon>
        <taxon>Magnoliopsida</taxon>
        <taxon>Liliopsida</taxon>
        <taxon>Poales</taxon>
        <taxon>Poaceae</taxon>
        <taxon>BOP clade</taxon>
        <taxon>Oryzoideae</taxon>
        <taxon>Oryzeae</taxon>
        <taxon>Oryzinae</taxon>
        <taxon>Oryza</taxon>
    </lineage>
</organism>
<dbReference type="HOGENOM" id="CLU_3056629_0_0_1"/>
<evidence type="ECO:0000313" key="2">
    <source>
        <dbReference type="Proteomes" id="UP000006038"/>
    </source>
</evidence>
<accession>J3L244</accession>
<dbReference type="EnsemblPlants" id="OB01G33000.1">
    <property type="protein sequence ID" value="OB01G33000.1"/>
    <property type="gene ID" value="OB01G33000"/>
</dbReference>
<sequence>LATWEKYLANIEPHACSHRYTSYQPRMLGRACMHALLLWPFPPLYKCTPTIKIQ</sequence>
<keyword evidence="2" id="KW-1185">Reference proteome</keyword>
<proteinExistence type="predicted"/>
<dbReference type="Gramene" id="OB01G33000.1">
    <property type="protein sequence ID" value="OB01G33000.1"/>
    <property type="gene ID" value="OB01G33000"/>
</dbReference>